<evidence type="ECO:0000256" key="1">
    <source>
        <dbReference type="ARBA" id="ARBA00001353"/>
    </source>
</evidence>
<dbReference type="CDD" id="cd00534">
    <property type="entry name" value="DHNA_DHNTPE"/>
    <property type="match status" value="1"/>
</dbReference>
<evidence type="ECO:0000256" key="2">
    <source>
        <dbReference type="ARBA" id="ARBA00005013"/>
    </source>
</evidence>
<comment type="catalytic activity">
    <reaction evidence="1 6">
        <text>7,8-dihydroneopterin = 6-hydroxymethyl-7,8-dihydropterin + glycolaldehyde</text>
        <dbReference type="Rhea" id="RHEA:10540"/>
        <dbReference type="ChEBI" id="CHEBI:17001"/>
        <dbReference type="ChEBI" id="CHEBI:17071"/>
        <dbReference type="ChEBI" id="CHEBI:44841"/>
        <dbReference type="EC" id="4.1.2.25"/>
    </reaction>
</comment>
<organism evidence="8 9">
    <name type="scientific">Microbacterium album</name>
    <dbReference type="NCBI Taxonomy" id="2053191"/>
    <lineage>
        <taxon>Bacteria</taxon>
        <taxon>Bacillati</taxon>
        <taxon>Actinomycetota</taxon>
        <taxon>Actinomycetes</taxon>
        <taxon>Micrococcales</taxon>
        <taxon>Microbacteriaceae</taxon>
        <taxon>Microbacterium</taxon>
    </lineage>
</organism>
<dbReference type="InterPro" id="IPR043133">
    <property type="entry name" value="GTP-CH-I_C/QueF"/>
</dbReference>
<keyword evidence="9" id="KW-1185">Reference proteome</keyword>
<dbReference type="GO" id="GO:0046654">
    <property type="term" value="P:tetrahydrofolate biosynthetic process"/>
    <property type="evidence" value="ECO:0007669"/>
    <property type="project" value="UniProtKB-UniRule"/>
</dbReference>
<dbReference type="FunFam" id="3.30.1130.10:FF:000003">
    <property type="entry name" value="7,8-dihydroneopterin aldolase"/>
    <property type="match status" value="1"/>
</dbReference>
<evidence type="ECO:0000256" key="6">
    <source>
        <dbReference type="RuleBase" id="RU362079"/>
    </source>
</evidence>
<dbReference type="EC" id="4.1.2.25" evidence="6"/>
<evidence type="ECO:0000259" key="7">
    <source>
        <dbReference type="SMART" id="SM00905"/>
    </source>
</evidence>
<keyword evidence="4 6" id="KW-0289">Folate biosynthesis</keyword>
<evidence type="ECO:0000256" key="3">
    <source>
        <dbReference type="ARBA" id="ARBA00005708"/>
    </source>
</evidence>
<dbReference type="AlphaFoldDB" id="A0A917MML2"/>
<evidence type="ECO:0000313" key="9">
    <source>
        <dbReference type="Proteomes" id="UP000657592"/>
    </source>
</evidence>
<dbReference type="Pfam" id="PF02152">
    <property type="entry name" value="FolB"/>
    <property type="match status" value="1"/>
</dbReference>
<sequence>MSDLIRLRGLRAYGYHGVFDFERENGQEFVIDVELHLAAETMRRAAASDDVADTVHYGELAERVVAIVQGEPVNLIETLAHRIAGAVMADRRVQAAAVTVHKPQAPIPATFEDVSVTVRASREPDDTA</sequence>
<dbReference type="Gene3D" id="3.30.1130.10">
    <property type="match status" value="1"/>
</dbReference>
<gene>
    <name evidence="8" type="primary">folB</name>
    <name evidence="8" type="ORF">GCM10010921_20200</name>
</gene>
<dbReference type="EMBL" id="BMJY01000008">
    <property type="protein sequence ID" value="GGH45069.1"/>
    <property type="molecule type" value="Genomic_DNA"/>
</dbReference>
<comment type="caution">
    <text evidence="8">The sequence shown here is derived from an EMBL/GenBank/DDBJ whole genome shotgun (WGS) entry which is preliminary data.</text>
</comment>
<dbReference type="NCBIfam" id="TIGR00525">
    <property type="entry name" value="folB"/>
    <property type="match status" value="1"/>
</dbReference>
<comment type="function">
    <text evidence="6">Catalyzes the conversion of 7,8-dihydroneopterin to 6-hydroxymethyl-7,8-dihydropterin.</text>
</comment>
<dbReference type="Proteomes" id="UP000657592">
    <property type="component" value="Unassembled WGS sequence"/>
</dbReference>
<dbReference type="GO" id="GO:0004150">
    <property type="term" value="F:dihydroneopterin aldolase activity"/>
    <property type="evidence" value="ECO:0007669"/>
    <property type="project" value="UniProtKB-UniRule"/>
</dbReference>
<evidence type="ECO:0000313" key="8">
    <source>
        <dbReference type="EMBL" id="GGH45069.1"/>
    </source>
</evidence>
<reference evidence="8" key="1">
    <citation type="journal article" date="2014" name="Int. J. Syst. Evol. Microbiol.">
        <title>Complete genome sequence of Corynebacterium casei LMG S-19264T (=DSM 44701T), isolated from a smear-ripened cheese.</title>
        <authorList>
            <consortium name="US DOE Joint Genome Institute (JGI-PGF)"/>
            <person name="Walter F."/>
            <person name="Albersmeier A."/>
            <person name="Kalinowski J."/>
            <person name="Ruckert C."/>
        </authorList>
    </citation>
    <scope>NUCLEOTIDE SEQUENCE</scope>
    <source>
        <strain evidence="8">CGMCC 1.15794</strain>
    </source>
</reference>
<accession>A0A917MML2</accession>
<comment type="pathway">
    <text evidence="2 6">Cofactor biosynthesis; tetrahydrofolate biosynthesis; 2-amino-4-hydroxy-6-hydroxymethyl-7,8-dihydropteridine diphosphate from 7,8-dihydroneopterin triphosphate: step 3/4.</text>
</comment>
<proteinExistence type="inferred from homology"/>
<evidence type="ECO:0000256" key="5">
    <source>
        <dbReference type="ARBA" id="ARBA00023239"/>
    </source>
</evidence>
<dbReference type="InterPro" id="IPR006156">
    <property type="entry name" value="Dihydroneopterin_aldolase"/>
</dbReference>
<name>A0A917MML2_9MICO</name>
<protein>
    <recommendedName>
        <fullName evidence="6">7,8-dihydroneopterin aldolase</fullName>
        <ecNumber evidence="6">4.1.2.25</ecNumber>
    </recommendedName>
</protein>
<dbReference type="PANTHER" id="PTHR42844">
    <property type="entry name" value="DIHYDRONEOPTERIN ALDOLASE 1-RELATED"/>
    <property type="match status" value="1"/>
</dbReference>
<dbReference type="SMART" id="SM00905">
    <property type="entry name" value="FolB"/>
    <property type="match status" value="1"/>
</dbReference>
<dbReference type="InterPro" id="IPR006157">
    <property type="entry name" value="FolB_dom"/>
</dbReference>
<dbReference type="GO" id="GO:0046656">
    <property type="term" value="P:folic acid biosynthetic process"/>
    <property type="evidence" value="ECO:0007669"/>
    <property type="project" value="UniProtKB-UniRule"/>
</dbReference>
<keyword evidence="5 6" id="KW-0456">Lyase</keyword>
<dbReference type="NCBIfam" id="TIGR00526">
    <property type="entry name" value="folB_dom"/>
    <property type="match status" value="1"/>
</dbReference>
<evidence type="ECO:0000256" key="4">
    <source>
        <dbReference type="ARBA" id="ARBA00022909"/>
    </source>
</evidence>
<dbReference type="GO" id="GO:0005737">
    <property type="term" value="C:cytoplasm"/>
    <property type="evidence" value="ECO:0007669"/>
    <property type="project" value="TreeGrafter"/>
</dbReference>
<feature type="domain" description="Dihydroneopterin aldolase/epimerase" evidence="7">
    <location>
        <begin position="5"/>
        <end position="120"/>
    </location>
</feature>
<dbReference type="SUPFAM" id="SSF55620">
    <property type="entry name" value="Tetrahydrobiopterin biosynthesis enzymes-like"/>
    <property type="match status" value="1"/>
</dbReference>
<dbReference type="RefSeq" id="WP_188756165.1">
    <property type="nucleotide sequence ID" value="NZ_BMJY01000008.1"/>
</dbReference>
<comment type="similarity">
    <text evidence="3 6">Belongs to the DHNA family.</text>
</comment>
<dbReference type="PANTHER" id="PTHR42844:SF1">
    <property type="entry name" value="DIHYDRONEOPTERIN ALDOLASE 1-RELATED"/>
    <property type="match status" value="1"/>
</dbReference>
<reference evidence="8" key="2">
    <citation type="submission" date="2020-09" db="EMBL/GenBank/DDBJ databases">
        <authorList>
            <person name="Sun Q."/>
            <person name="Zhou Y."/>
        </authorList>
    </citation>
    <scope>NUCLEOTIDE SEQUENCE</scope>
    <source>
        <strain evidence="8">CGMCC 1.15794</strain>
    </source>
</reference>